<dbReference type="InParanoid" id="A0A3Q7J2L3"/>
<dbReference type="Proteomes" id="UP000004994">
    <property type="component" value="Chromosome 12"/>
</dbReference>
<keyword evidence="2" id="KW-1185">Reference proteome</keyword>
<dbReference type="Gramene" id="Solyc12g008605.1.1">
    <property type="protein sequence ID" value="Solyc12g008605.1.1"/>
    <property type="gene ID" value="Solyc12g008605.1"/>
</dbReference>
<name>A0A3Q7J2L3_SOLLC</name>
<dbReference type="EnsemblPlants" id="Solyc12g008605.1.1">
    <property type="protein sequence ID" value="Solyc12g008605.1.1"/>
    <property type="gene ID" value="Solyc12g008605.1"/>
</dbReference>
<protein>
    <submittedName>
        <fullName evidence="1">Uncharacterized protein</fullName>
    </submittedName>
</protein>
<sequence length="90" mass="10444">MTASVHFICQFVCSLVQDKRLSLAKIGKFTQLGLLDSRAKSQTENLDIHNTFHENKAFVEYSLLLVQRHVLQMVHFGEDLFTKKEDFMIN</sequence>
<evidence type="ECO:0000313" key="2">
    <source>
        <dbReference type="Proteomes" id="UP000004994"/>
    </source>
</evidence>
<reference evidence="1" key="1">
    <citation type="journal article" date="2012" name="Nature">
        <title>The tomato genome sequence provides insights into fleshy fruit evolution.</title>
        <authorList>
            <consortium name="Tomato Genome Consortium"/>
        </authorList>
    </citation>
    <scope>NUCLEOTIDE SEQUENCE [LARGE SCALE GENOMIC DNA]</scope>
    <source>
        <strain evidence="1">cv. Heinz 1706</strain>
    </source>
</reference>
<accession>A0A3Q7J2L3</accession>
<reference evidence="1" key="2">
    <citation type="submission" date="2019-01" db="UniProtKB">
        <authorList>
            <consortium name="EnsemblPlants"/>
        </authorList>
    </citation>
    <scope>IDENTIFICATION</scope>
    <source>
        <strain evidence="1">cv. Heinz 1706</strain>
    </source>
</reference>
<proteinExistence type="predicted"/>
<organism evidence="1">
    <name type="scientific">Solanum lycopersicum</name>
    <name type="common">Tomato</name>
    <name type="synonym">Lycopersicon esculentum</name>
    <dbReference type="NCBI Taxonomy" id="4081"/>
    <lineage>
        <taxon>Eukaryota</taxon>
        <taxon>Viridiplantae</taxon>
        <taxon>Streptophyta</taxon>
        <taxon>Embryophyta</taxon>
        <taxon>Tracheophyta</taxon>
        <taxon>Spermatophyta</taxon>
        <taxon>Magnoliopsida</taxon>
        <taxon>eudicotyledons</taxon>
        <taxon>Gunneridae</taxon>
        <taxon>Pentapetalae</taxon>
        <taxon>asterids</taxon>
        <taxon>lamiids</taxon>
        <taxon>Solanales</taxon>
        <taxon>Solanaceae</taxon>
        <taxon>Solanoideae</taxon>
        <taxon>Solaneae</taxon>
        <taxon>Solanum</taxon>
        <taxon>Solanum subgen. Lycopersicon</taxon>
    </lineage>
</organism>
<evidence type="ECO:0000313" key="1">
    <source>
        <dbReference type="EnsemblPlants" id="Solyc12g008605.1.1"/>
    </source>
</evidence>
<dbReference type="AlphaFoldDB" id="A0A3Q7J2L3"/>